<protein>
    <recommendedName>
        <fullName evidence="1">Transposase IS200-like domain-containing protein</fullName>
    </recommendedName>
</protein>
<evidence type="ECO:0000313" key="2">
    <source>
        <dbReference type="EMBL" id="VAX31858.1"/>
    </source>
</evidence>
<proteinExistence type="predicted"/>
<reference evidence="2" key="1">
    <citation type="submission" date="2018-06" db="EMBL/GenBank/DDBJ databases">
        <authorList>
            <person name="Zhirakovskaya E."/>
        </authorList>
    </citation>
    <scope>NUCLEOTIDE SEQUENCE</scope>
</reference>
<dbReference type="InterPro" id="IPR036515">
    <property type="entry name" value="Transposase_17_sf"/>
</dbReference>
<dbReference type="PANTHER" id="PTHR36966:SF1">
    <property type="entry name" value="REP-ASSOCIATED TYROSINE TRANSPOSASE"/>
    <property type="match status" value="1"/>
</dbReference>
<dbReference type="GO" id="GO:0006313">
    <property type="term" value="P:DNA transposition"/>
    <property type="evidence" value="ECO:0007669"/>
    <property type="project" value="InterPro"/>
</dbReference>
<name>A0A3B1D7C4_9ZZZZ</name>
<dbReference type="SUPFAM" id="SSF143422">
    <property type="entry name" value="Transposase IS200-like"/>
    <property type="match status" value="1"/>
</dbReference>
<feature type="domain" description="Transposase IS200-like" evidence="1">
    <location>
        <begin position="22"/>
        <end position="195"/>
    </location>
</feature>
<dbReference type="GO" id="GO:0004803">
    <property type="term" value="F:transposase activity"/>
    <property type="evidence" value="ECO:0007669"/>
    <property type="project" value="InterPro"/>
</dbReference>
<dbReference type="AlphaFoldDB" id="A0A3B1D7C4"/>
<dbReference type="GO" id="GO:0043565">
    <property type="term" value="F:sequence-specific DNA binding"/>
    <property type="evidence" value="ECO:0007669"/>
    <property type="project" value="TreeGrafter"/>
</dbReference>
<dbReference type="Gene3D" id="3.30.70.1290">
    <property type="entry name" value="Transposase IS200-like"/>
    <property type="match status" value="1"/>
</dbReference>
<dbReference type="PANTHER" id="PTHR36966">
    <property type="entry name" value="REP-ASSOCIATED TYROSINE TRANSPOSASE"/>
    <property type="match status" value="1"/>
</dbReference>
<sequence length="206" mass="24113">MTIFNPDIHHRRSIRLRGYDYSQAGLYFITICTQNRSCLFGKIKEGEMVLNDAGIMIKTVWHKIPEYYHEFNIHEFIVMPNHVHGIIQTISNPVGAGPCACPMSCPTRACPDVDGQIQNGQIQKRIGQPRGVAPTMTLSDIVHRVKTLTTKRYTDGVKNNDWPRFNKKLWQRNYYEHIIRDEKSYYQISEYIQTNPLKWQDDEYYA</sequence>
<organism evidence="2">
    <name type="scientific">hydrothermal vent metagenome</name>
    <dbReference type="NCBI Taxonomy" id="652676"/>
    <lineage>
        <taxon>unclassified sequences</taxon>
        <taxon>metagenomes</taxon>
        <taxon>ecological metagenomes</taxon>
    </lineage>
</organism>
<dbReference type="InterPro" id="IPR052715">
    <property type="entry name" value="RAYT_transposase"/>
</dbReference>
<dbReference type="InterPro" id="IPR002686">
    <property type="entry name" value="Transposase_17"/>
</dbReference>
<dbReference type="EMBL" id="UOGH01000219">
    <property type="protein sequence ID" value="VAX31858.1"/>
    <property type="molecule type" value="Genomic_DNA"/>
</dbReference>
<dbReference type="SMART" id="SM01321">
    <property type="entry name" value="Y1_Tnp"/>
    <property type="match status" value="1"/>
</dbReference>
<evidence type="ECO:0000259" key="1">
    <source>
        <dbReference type="SMART" id="SM01321"/>
    </source>
</evidence>
<accession>A0A3B1D7C4</accession>
<gene>
    <name evidence="2" type="ORF">MNBD_NITROSPIRAE02-558</name>
</gene>